<keyword evidence="3" id="KW-1185">Reference proteome</keyword>
<accession>A0AAV4RM21</accession>
<evidence type="ECO:0000313" key="2">
    <source>
        <dbReference type="EMBL" id="GIY22525.1"/>
    </source>
</evidence>
<organism evidence="2 3">
    <name type="scientific">Caerostris extrusa</name>
    <name type="common">Bark spider</name>
    <name type="synonym">Caerostris bankana</name>
    <dbReference type="NCBI Taxonomy" id="172846"/>
    <lineage>
        <taxon>Eukaryota</taxon>
        <taxon>Metazoa</taxon>
        <taxon>Ecdysozoa</taxon>
        <taxon>Arthropoda</taxon>
        <taxon>Chelicerata</taxon>
        <taxon>Arachnida</taxon>
        <taxon>Araneae</taxon>
        <taxon>Araneomorphae</taxon>
        <taxon>Entelegynae</taxon>
        <taxon>Araneoidea</taxon>
        <taxon>Araneidae</taxon>
        <taxon>Caerostris</taxon>
    </lineage>
</organism>
<name>A0AAV4RM21_CAEEX</name>
<dbReference type="InterPro" id="IPR012337">
    <property type="entry name" value="RNaseH-like_sf"/>
</dbReference>
<feature type="compositionally biased region" description="Basic and acidic residues" evidence="1">
    <location>
        <begin position="307"/>
        <end position="316"/>
    </location>
</feature>
<dbReference type="InterPro" id="IPR036397">
    <property type="entry name" value="RNaseH_sf"/>
</dbReference>
<feature type="compositionally biased region" description="Basic and acidic residues" evidence="1">
    <location>
        <begin position="183"/>
        <end position="216"/>
    </location>
</feature>
<evidence type="ECO:0000313" key="3">
    <source>
        <dbReference type="Proteomes" id="UP001054945"/>
    </source>
</evidence>
<feature type="region of interest" description="Disordered" evidence="1">
    <location>
        <begin position="180"/>
        <end position="237"/>
    </location>
</feature>
<proteinExistence type="predicted"/>
<protein>
    <submittedName>
        <fullName evidence="2">RNase H domain-containing protein</fullName>
    </submittedName>
</protein>
<dbReference type="Proteomes" id="UP001054945">
    <property type="component" value="Unassembled WGS sequence"/>
</dbReference>
<reference evidence="2 3" key="1">
    <citation type="submission" date="2021-06" db="EMBL/GenBank/DDBJ databases">
        <title>Caerostris extrusa draft genome.</title>
        <authorList>
            <person name="Kono N."/>
            <person name="Arakawa K."/>
        </authorList>
    </citation>
    <scope>NUCLEOTIDE SEQUENCE [LARGE SCALE GENOMIC DNA]</scope>
</reference>
<feature type="region of interest" description="Disordered" evidence="1">
    <location>
        <begin position="283"/>
        <end position="316"/>
    </location>
</feature>
<dbReference type="EMBL" id="BPLR01008160">
    <property type="protein sequence ID" value="GIY22525.1"/>
    <property type="molecule type" value="Genomic_DNA"/>
</dbReference>
<gene>
    <name evidence="2" type="primary">AVEN_166593_1</name>
    <name evidence="2" type="ORF">CEXT_289341</name>
</gene>
<dbReference type="SUPFAM" id="SSF53098">
    <property type="entry name" value="Ribonuclease H-like"/>
    <property type="match status" value="1"/>
</dbReference>
<dbReference type="Gene3D" id="3.30.420.10">
    <property type="entry name" value="Ribonuclease H-like superfamily/Ribonuclease H"/>
    <property type="match status" value="1"/>
</dbReference>
<comment type="caution">
    <text evidence="2">The sequence shown here is derived from an EMBL/GenBank/DDBJ whole genome shotgun (WGS) entry which is preliminary data.</text>
</comment>
<dbReference type="GO" id="GO:0003676">
    <property type="term" value="F:nucleic acid binding"/>
    <property type="evidence" value="ECO:0007669"/>
    <property type="project" value="InterPro"/>
</dbReference>
<sequence length="316" mass="35787">MCQGALEDFEVIAVLFQKNRCNIIKIKLKKIKKDRPLGLIWKQGLADIEVKPSVPFNLLIPTTVLSNETFNEDLKVKFIKHEEHPELLRQLALEIINNISPRALVIYTDGSKSDSGRTGSGIFMKTSTGEFRYRFRNLDHSSIFRSELIAISEALSLALDFKVPDVWILIDIVRRSPALRPSAVDEKGRETAQRRRDRRHLEDVHDGDPSPSPERHHPPRHPGGELHPVAGGRNQDHRLWNLRPGERFGRKNPLFCRVALLDGAGGDRVRAAPTLHQVVRRVVPGGDGHRAGRDPTSTLRHPPRQGHVPDRQVRFS</sequence>
<evidence type="ECO:0000256" key="1">
    <source>
        <dbReference type="SAM" id="MobiDB-lite"/>
    </source>
</evidence>
<dbReference type="AlphaFoldDB" id="A0AAV4RM21"/>